<proteinExistence type="predicted"/>
<evidence type="ECO:0000313" key="1">
    <source>
        <dbReference type="EMBL" id="GAA0384304.1"/>
    </source>
</evidence>
<protein>
    <submittedName>
        <fullName evidence="1">Uncharacterized protein</fullName>
    </submittedName>
</protein>
<sequence>MDFYERAQAARRRTEAARLQERIAINAGDEVRARLLGIRRREYEEAERQEQRRCEHVRAYRAHMRELGRQLEAEAARLGPDVPRPLPPWW</sequence>
<reference evidence="1 2" key="1">
    <citation type="journal article" date="2019" name="Int. J. Syst. Evol. Microbiol.">
        <title>The Global Catalogue of Microorganisms (GCM) 10K type strain sequencing project: providing services to taxonomists for standard genome sequencing and annotation.</title>
        <authorList>
            <consortium name="The Broad Institute Genomics Platform"/>
            <consortium name="The Broad Institute Genome Sequencing Center for Infectious Disease"/>
            <person name="Wu L."/>
            <person name="Ma J."/>
        </authorList>
    </citation>
    <scope>NUCLEOTIDE SEQUENCE [LARGE SCALE GENOMIC DNA]</scope>
    <source>
        <strain evidence="1 2">JCM 4788</strain>
    </source>
</reference>
<evidence type="ECO:0000313" key="2">
    <source>
        <dbReference type="Proteomes" id="UP001500879"/>
    </source>
</evidence>
<organism evidence="1 2">
    <name type="scientific">Streptomyces luteireticuli</name>
    <dbReference type="NCBI Taxonomy" id="173858"/>
    <lineage>
        <taxon>Bacteria</taxon>
        <taxon>Bacillati</taxon>
        <taxon>Actinomycetota</taxon>
        <taxon>Actinomycetes</taxon>
        <taxon>Kitasatosporales</taxon>
        <taxon>Streptomycetaceae</taxon>
        <taxon>Streptomyces</taxon>
    </lineage>
</organism>
<dbReference type="RefSeq" id="WP_344018505.1">
    <property type="nucleotide sequence ID" value="NZ_BAAABX010000003.1"/>
</dbReference>
<dbReference type="EMBL" id="BAAABX010000003">
    <property type="protein sequence ID" value="GAA0384304.1"/>
    <property type="molecule type" value="Genomic_DNA"/>
</dbReference>
<dbReference type="Proteomes" id="UP001500879">
    <property type="component" value="Unassembled WGS sequence"/>
</dbReference>
<comment type="caution">
    <text evidence="1">The sequence shown here is derived from an EMBL/GenBank/DDBJ whole genome shotgun (WGS) entry which is preliminary data.</text>
</comment>
<accession>A0ABN0Y6E5</accession>
<keyword evidence="2" id="KW-1185">Reference proteome</keyword>
<name>A0ABN0Y6E5_9ACTN</name>
<gene>
    <name evidence="1" type="ORF">GCM10010357_01480</name>
</gene>